<protein>
    <submittedName>
        <fullName evidence="1">WPP domain-containing protein 2-like</fullName>
    </submittedName>
</protein>
<evidence type="ECO:0000313" key="1">
    <source>
        <dbReference type="EMBL" id="KAB2595403.1"/>
    </source>
</evidence>
<dbReference type="AlphaFoldDB" id="A0A5N5EY16"/>
<proteinExistence type="predicted"/>
<keyword evidence="2" id="KW-1185">Reference proteome</keyword>
<comment type="caution">
    <text evidence="1">The sequence shown here is derived from an EMBL/GenBank/DDBJ whole genome shotgun (WGS) entry which is preliminary data.</text>
</comment>
<dbReference type="EMBL" id="SMOL01000781">
    <property type="protein sequence ID" value="KAB2595403.1"/>
    <property type="molecule type" value="Genomic_DNA"/>
</dbReference>
<evidence type="ECO:0000313" key="2">
    <source>
        <dbReference type="Proteomes" id="UP000327157"/>
    </source>
</evidence>
<accession>A0A5N5EY16</accession>
<reference evidence="1 2" key="1">
    <citation type="submission" date="2019-09" db="EMBL/GenBank/DDBJ databases">
        <authorList>
            <person name="Ou C."/>
        </authorList>
    </citation>
    <scope>NUCLEOTIDE SEQUENCE [LARGE SCALE GENOMIC DNA]</scope>
    <source>
        <strain evidence="1">S2</strain>
        <tissue evidence="1">Leaf</tissue>
    </source>
</reference>
<organism evidence="1 2">
    <name type="scientific">Pyrus ussuriensis x Pyrus communis</name>
    <dbReference type="NCBI Taxonomy" id="2448454"/>
    <lineage>
        <taxon>Eukaryota</taxon>
        <taxon>Viridiplantae</taxon>
        <taxon>Streptophyta</taxon>
        <taxon>Embryophyta</taxon>
        <taxon>Tracheophyta</taxon>
        <taxon>Spermatophyta</taxon>
        <taxon>Magnoliopsida</taxon>
        <taxon>eudicotyledons</taxon>
        <taxon>Gunneridae</taxon>
        <taxon>Pentapetalae</taxon>
        <taxon>rosids</taxon>
        <taxon>fabids</taxon>
        <taxon>Rosales</taxon>
        <taxon>Rosaceae</taxon>
        <taxon>Amygdaloideae</taxon>
        <taxon>Maleae</taxon>
        <taxon>Pyrus</taxon>
    </lineage>
</organism>
<reference evidence="1 2" key="3">
    <citation type="submission" date="2019-11" db="EMBL/GenBank/DDBJ databases">
        <title>A de novo genome assembly of a pear dwarfing rootstock.</title>
        <authorList>
            <person name="Wang F."/>
            <person name="Wang J."/>
            <person name="Li S."/>
            <person name="Zhang Y."/>
            <person name="Fang M."/>
            <person name="Ma L."/>
            <person name="Zhao Y."/>
            <person name="Jiang S."/>
        </authorList>
    </citation>
    <scope>NUCLEOTIDE SEQUENCE [LARGE SCALE GENOMIC DNA]</scope>
    <source>
        <strain evidence="1">S2</strain>
        <tissue evidence="1">Leaf</tissue>
    </source>
</reference>
<dbReference type="Proteomes" id="UP000327157">
    <property type="component" value="Chromosome 7"/>
</dbReference>
<sequence>MERFVLFGLSILNGNNSGRFHRRARSLGLRGTVLNSGSNDIPGLDGVEHALVDLLGVNLDDTRNGEGEVTNREDGGGVVGFCKSGSLGCQIEMARER</sequence>
<name>A0A5N5EY16_9ROSA</name>
<reference evidence="2" key="2">
    <citation type="submission" date="2019-10" db="EMBL/GenBank/DDBJ databases">
        <title>A de novo genome assembly of a pear dwarfing rootstock.</title>
        <authorList>
            <person name="Wang F."/>
            <person name="Wang J."/>
            <person name="Li S."/>
            <person name="Zhang Y."/>
            <person name="Fang M."/>
            <person name="Ma L."/>
            <person name="Zhao Y."/>
            <person name="Jiang S."/>
        </authorList>
    </citation>
    <scope>NUCLEOTIDE SEQUENCE [LARGE SCALE GENOMIC DNA]</scope>
</reference>
<gene>
    <name evidence="1" type="ORF">D8674_030853</name>
</gene>